<protein>
    <submittedName>
        <fullName evidence="1">Predicted N-formylglutamate amidohydrolase</fullName>
    </submittedName>
</protein>
<evidence type="ECO:0000313" key="2">
    <source>
        <dbReference type="Proteomes" id="UP000217076"/>
    </source>
</evidence>
<dbReference type="InterPro" id="IPR011227">
    <property type="entry name" value="UCP029730"/>
</dbReference>
<dbReference type="PIRSF" id="PIRSF029730">
    <property type="entry name" value="UCP029730"/>
    <property type="match status" value="1"/>
</dbReference>
<evidence type="ECO:0000313" key="1">
    <source>
        <dbReference type="EMBL" id="SDG92032.1"/>
    </source>
</evidence>
<dbReference type="STRING" id="83401.SAMN05421742_103204"/>
<dbReference type="Proteomes" id="UP000217076">
    <property type="component" value="Unassembled WGS sequence"/>
</dbReference>
<dbReference type="GO" id="GO:0016787">
    <property type="term" value="F:hydrolase activity"/>
    <property type="evidence" value="ECO:0007669"/>
    <property type="project" value="UniProtKB-KW"/>
</dbReference>
<dbReference type="Pfam" id="PF05013">
    <property type="entry name" value="FGase"/>
    <property type="match status" value="1"/>
</dbReference>
<name>A0A1G7Y6C6_9PROT</name>
<dbReference type="SUPFAM" id="SSF53187">
    <property type="entry name" value="Zn-dependent exopeptidases"/>
    <property type="match status" value="1"/>
</dbReference>
<organism evidence="1 2">
    <name type="scientific">Roseospirillum parvum</name>
    <dbReference type="NCBI Taxonomy" id="83401"/>
    <lineage>
        <taxon>Bacteria</taxon>
        <taxon>Pseudomonadati</taxon>
        <taxon>Pseudomonadota</taxon>
        <taxon>Alphaproteobacteria</taxon>
        <taxon>Rhodospirillales</taxon>
        <taxon>Rhodospirillaceae</taxon>
        <taxon>Roseospirillum</taxon>
    </lineage>
</organism>
<dbReference type="AlphaFoldDB" id="A0A1G7Y6C6"/>
<gene>
    <name evidence="1" type="ORF">SAMN05421742_103204</name>
</gene>
<keyword evidence="1" id="KW-0378">Hydrolase</keyword>
<dbReference type="EMBL" id="FNCV01000003">
    <property type="protein sequence ID" value="SDG92032.1"/>
    <property type="molecule type" value="Genomic_DNA"/>
</dbReference>
<proteinExistence type="predicted"/>
<dbReference type="InterPro" id="IPR007709">
    <property type="entry name" value="N-FG_amidohydro"/>
</dbReference>
<dbReference type="Gene3D" id="3.40.630.40">
    <property type="entry name" value="Zn-dependent exopeptidases"/>
    <property type="match status" value="1"/>
</dbReference>
<sequence>MSPPLTDPAPDEAETTPLLEADEPAPLEIINAEGARPVLLICDHASCRVPRRLNGLGLPPDELRRHIGWDLGIAPVARGLAERLDAPALLAGYSRLVIDLNRQPGDPESIPEVSDGTEVPGNRALPEAERIARQKALFDPYHEAITRTLAHLWRVHGHAPALISLHSFTPSLRGGPPRPWHIGTLWHHDPRLAGPFMSRLAEANPELCIGDNQPYAGAELGYTVDAHGESAGLPCLGLEVRQDGLATPADQQRWVERLHNALSGVLADSTLYRVRHY</sequence>
<reference evidence="2" key="1">
    <citation type="submission" date="2016-10" db="EMBL/GenBank/DDBJ databases">
        <authorList>
            <person name="Varghese N."/>
            <person name="Submissions S."/>
        </authorList>
    </citation>
    <scope>NUCLEOTIDE SEQUENCE [LARGE SCALE GENOMIC DNA]</scope>
    <source>
        <strain evidence="2">930I</strain>
    </source>
</reference>
<accession>A0A1G7Y6C6</accession>
<dbReference type="OrthoDB" id="9815326at2"/>
<keyword evidence="2" id="KW-1185">Reference proteome</keyword>